<reference evidence="1 2" key="1">
    <citation type="submission" date="2018-05" db="EMBL/GenBank/DDBJ databases">
        <title>Genomic Encyclopedia of Type Strains, Phase IV (KMG-IV): sequencing the most valuable type-strain genomes for metagenomic binning, comparative biology and taxonomic classification.</title>
        <authorList>
            <person name="Goeker M."/>
        </authorList>
    </citation>
    <scope>NUCLEOTIDE SEQUENCE [LARGE SCALE GENOMIC DNA]</scope>
    <source>
        <strain evidence="1 2">DSM 28579</strain>
    </source>
</reference>
<comment type="caution">
    <text evidence="1">The sequence shown here is derived from an EMBL/GenBank/DDBJ whole genome shotgun (WGS) entry which is preliminary data.</text>
</comment>
<evidence type="ECO:0000313" key="1">
    <source>
        <dbReference type="EMBL" id="PVX50996.1"/>
    </source>
</evidence>
<evidence type="ECO:0000313" key="2">
    <source>
        <dbReference type="Proteomes" id="UP000251835"/>
    </source>
</evidence>
<protein>
    <submittedName>
        <fullName evidence="1">Uncharacterized protein</fullName>
    </submittedName>
</protein>
<dbReference type="AlphaFoldDB" id="A0A7L4UQA7"/>
<organism evidence="1 2">
    <name type="scientific">Balneicella halophila</name>
    <dbReference type="NCBI Taxonomy" id="1537566"/>
    <lineage>
        <taxon>Bacteria</taxon>
        <taxon>Pseudomonadati</taxon>
        <taxon>Bacteroidota</taxon>
        <taxon>Bacteroidia</taxon>
        <taxon>Bacteroidales</taxon>
        <taxon>Balneicellaceae</taxon>
        <taxon>Balneicella</taxon>
    </lineage>
</organism>
<dbReference type="EMBL" id="QENZ01000004">
    <property type="protein sequence ID" value="PVX50996.1"/>
    <property type="molecule type" value="Genomic_DNA"/>
</dbReference>
<dbReference type="Proteomes" id="UP000251835">
    <property type="component" value="Unassembled WGS sequence"/>
</dbReference>
<name>A0A7L4UQA7_BALHA</name>
<gene>
    <name evidence="1" type="ORF">C7377_1326</name>
</gene>
<keyword evidence="2" id="KW-1185">Reference proteome</keyword>
<proteinExistence type="predicted"/>
<sequence>MTKLGYLLQKHLEIEEYAIVLSENKIVPL</sequence>
<accession>A0A7L4UQA7</accession>